<feature type="compositionally biased region" description="Low complexity" evidence="1">
    <location>
        <begin position="956"/>
        <end position="969"/>
    </location>
</feature>
<feature type="region of interest" description="Disordered" evidence="1">
    <location>
        <begin position="172"/>
        <end position="339"/>
    </location>
</feature>
<proteinExistence type="predicted"/>
<dbReference type="PANTHER" id="PTHR12854">
    <property type="entry name" value="ATAXIN 2-RELATED"/>
    <property type="match status" value="1"/>
</dbReference>
<evidence type="ECO:0000256" key="1">
    <source>
        <dbReference type="SAM" id="MobiDB-lite"/>
    </source>
</evidence>
<dbReference type="OrthoDB" id="2275718at2759"/>
<dbReference type="InterPro" id="IPR025852">
    <property type="entry name" value="SM_dom_ATX"/>
</dbReference>
<feature type="compositionally biased region" description="Low complexity" evidence="1">
    <location>
        <begin position="309"/>
        <end position="333"/>
    </location>
</feature>
<reference evidence="3" key="1">
    <citation type="journal article" date="2019" name="Database">
        <title>The radish genome database (RadishGD): an integrated information resource for radish genomics.</title>
        <authorList>
            <person name="Yu H.J."/>
            <person name="Baek S."/>
            <person name="Lee Y.J."/>
            <person name="Cho A."/>
            <person name="Mun J.H."/>
        </authorList>
    </citation>
    <scope>NUCLEOTIDE SEQUENCE [LARGE SCALE GENOMIC DNA]</scope>
    <source>
        <strain evidence="3">cv. WK10039</strain>
    </source>
</reference>
<feature type="compositionally biased region" description="Basic and acidic residues" evidence="1">
    <location>
        <begin position="210"/>
        <end position="244"/>
    </location>
</feature>
<sequence length="1201" mass="131940">MDTLPDPQSKSSSNVSPHRRETSRDSLVYLTTCMIGHLVEVHLKNGSVYRGIFHAADMEKDFGIVLKMASLIKDSRQRSRSDFFRKPPFMTFIVPADELVQVVAENLSVSSDGTLNTVQTEKPVDLFTDSSISKSRRVDQDREAGRAVDVFDDSGFNEEDDKFLDTCNDQTFGGSSTSSFQKPASYSGKGYEDVVGDSQSSQNNTNVDQRCSDDARHIPSEQRSKDSSISESQLGERRKNKNPEVSHSSRSAEASVSGHGDIKESAKFSGSGTSASKIVAERERQGSEVSGKTKSESSFRQSDSRSSESHPAPSTPSRPRLPTSSSIGSLSSSEKPTLNPDAKFKQFEATMNTLPDPQSKSSSNVSPHRKEKSCDSLVAFTSCMIGHHVEVHLNDGSVYSGIFLAADMEKNFGIVLKNAFLIKESTLREHKSRSEFSRKPPFKTLIILADELVQVLAKNLSVSSDGMLNAVQSEKPMELLTDSSISKSRHVNQGRELIPWEPDGNVPPGLDNVFDDTSKRQWNQFEANELLFGVKSTFDEKQYTTTLPRSTQTRELEEKAQKIATESEDEIIRHVHVAEERGLQLSEKSDIDEETKYSAVRRVDKFDDGGFNEEDDKLLDTCNDKNFGGSSTSSVQKSTSSSGKGYKDVPDVPGQTQPSRNNTNVDQSCSISGDDAQNFPSEQRSKDFPAPSSSISESQLGERRKNNSPEVSHSSRSAGESVSGHGDIKEDAELGVGETSTSKIFKQFEAAMDTLPAPQSKSSSNGYPRRREKSRDSLVYLTTCMIGHLVEVHLKNGSVYSGIFHAADVEKDFGIVLKMASLIKDSRQRSRSDFFRKPPFKTFIVPADELVQVVAEDLSVSSDVTLNTVQSEKPVELLTDSSSVQKPAFSSGKGYENIRGDGQPSRNNTNVDQSCSISGDDARQIPSEQRSKDFPAPGSSISERQLDERRKDTNLEVSHSSRSAEESVSGHGDIKEGAKIVGGGTSASKTVTERERQGSQVSGKTKSEISFGQSDSRSLESRPAPSTPSRPELPPSSSIGSLSSSEKFTFDPNAKEFEPSQPPVAVQAQSPTEYTSFYCPAEPVQRMPVQAQSPMAGGSFYYPAAPVQQMPVQAQSPMADGSFYYPAAPFQQMPGGYGIQPQYFEQPMFYDQYYGQQYGQTGYPQYAQAQYSQQQQQPMMMPPRPQMMMGQPPRPPPPHQP</sequence>
<feature type="compositionally biased region" description="Basic and acidic residues" evidence="1">
    <location>
        <begin position="944"/>
        <end position="954"/>
    </location>
</feature>
<feature type="compositionally biased region" description="Low complexity" evidence="1">
    <location>
        <begin position="628"/>
        <end position="644"/>
    </location>
</feature>
<feature type="compositionally biased region" description="Low complexity" evidence="1">
    <location>
        <begin position="1036"/>
        <end position="1045"/>
    </location>
</feature>
<feature type="compositionally biased region" description="Pro residues" evidence="1">
    <location>
        <begin position="1025"/>
        <end position="1034"/>
    </location>
</feature>
<feature type="compositionally biased region" description="Polar residues" evidence="1">
    <location>
        <begin position="757"/>
        <end position="766"/>
    </location>
</feature>
<feature type="compositionally biased region" description="Polar residues" evidence="1">
    <location>
        <begin position="172"/>
        <end position="184"/>
    </location>
</feature>
<dbReference type="GO" id="GO:0010494">
    <property type="term" value="C:cytoplasmic stress granule"/>
    <property type="evidence" value="ECO:0007669"/>
    <property type="project" value="TreeGrafter"/>
</dbReference>
<feature type="compositionally biased region" description="Polar residues" evidence="1">
    <location>
        <begin position="197"/>
        <end position="209"/>
    </location>
</feature>
<feature type="domain" description="Sm" evidence="2">
    <location>
        <begin position="26"/>
        <end position="99"/>
    </location>
</feature>
<feature type="region of interest" description="Disordered" evidence="1">
    <location>
        <begin position="1171"/>
        <end position="1201"/>
    </location>
</feature>
<dbReference type="Pfam" id="PF14438">
    <property type="entry name" value="SM-ATX"/>
    <property type="match status" value="3"/>
</dbReference>
<dbReference type="InterPro" id="IPR009604">
    <property type="entry name" value="LsmAD_domain"/>
</dbReference>
<accession>A0A6J0P661</accession>
<feature type="region of interest" description="Disordered" evidence="1">
    <location>
        <begin position="751"/>
        <end position="772"/>
    </location>
</feature>
<reference evidence="4" key="2">
    <citation type="submission" date="2025-08" db="UniProtKB">
        <authorList>
            <consortium name="RefSeq"/>
        </authorList>
    </citation>
    <scope>IDENTIFICATION</scope>
    <source>
        <tissue evidence="4">Leaf</tissue>
    </source>
</reference>
<evidence type="ECO:0000313" key="4">
    <source>
        <dbReference type="RefSeq" id="XP_018492507.1"/>
    </source>
</evidence>
<feature type="region of interest" description="Disordered" evidence="1">
    <location>
        <begin position="1"/>
        <end position="21"/>
    </location>
</feature>
<feature type="compositionally biased region" description="Pro residues" evidence="1">
    <location>
        <begin position="1192"/>
        <end position="1201"/>
    </location>
</feature>
<dbReference type="GO" id="GO:0034063">
    <property type="term" value="P:stress granule assembly"/>
    <property type="evidence" value="ECO:0007669"/>
    <property type="project" value="TreeGrafter"/>
</dbReference>
<dbReference type="CDD" id="cd00600">
    <property type="entry name" value="Sm_like"/>
    <property type="match status" value="1"/>
</dbReference>
<feature type="compositionally biased region" description="Basic and acidic residues" evidence="1">
    <location>
        <begin position="279"/>
        <end position="308"/>
    </location>
</feature>
<dbReference type="InterPro" id="IPR045117">
    <property type="entry name" value="ATXN2-like"/>
</dbReference>
<keyword evidence="3" id="KW-1185">Reference proteome</keyword>
<dbReference type="Pfam" id="PF06741">
    <property type="entry name" value="LsmAD"/>
    <property type="match status" value="1"/>
</dbReference>
<dbReference type="AlphaFoldDB" id="A0A6J0P661"/>
<dbReference type="GeneID" id="108862772"/>
<feature type="compositionally biased region" description="Low complexity" evidence="1">
    <location>
        <begin position="245"/>
        <end position="257"/>
    </location>
</feature>
<dbReference type="Gene3D" id="2.30.30.100">
    <property type="match status" value="3"/>
</dbReference>
<feature type="region of interest" description="Disordered" evidence="1">
    <location>
        <begin position="622"/>
        <end position="735"/>
    </location>
</feature>
<dbReference type="PANTHER" id="PTHR12854:SF15">
    <property type="entry name" value="POLYADENYLATE-BINDING PROTEIN-INTERACTING PROTEIN 4"/>
    <property type="match status" value="1"/>
</dbReference>
<dbReference type="RefSeq" id="XP_018492507.1">
    <property type="nucleotide sequence ID" value="XM_018637005.2"/>
</dbReference>
<feature type="compositionally biased region" description="Polar residues" evidence="1">
    <location>
        <begin position="708"/>
        <end position="720"/>
    </location>
</feature>
<dbReference type="InterPro" id="IPR047575">
    <property type="entry name" value="Sm"/>
</dbReference>
<dbReference type="PROSITE" id="PS52002">
    <property type="entry name" value="SM"/>
    <property type="match status" value="1"/>
</dbReference>
<dbReference type="KEGG" id="rsz:108862772"/>
<evidence type="ECO:0000259" key="2">
    <source>
        <dbReference type="PROSITE" id="PS52002"/>
    </source>
</evidence>
<feature type="compositionally biased region" description="Polar residues" evidence="1">
    <location>
        <begin position="904"/>
        <end position="917"/>
    </location>
</feature>
<feature type="compositionally biased region" description="Polar residues" evidence="1">
    <location>
        <begin position="998"/>
        <end position="1016"/>
    </location>
</feature>
<feature type="compositionally biased region" description="Polar residues" evidence="1">
    <location>
        <begin position="1"/>
        <end position="16"/>
    </location>
</feature>
<dbReference type="Proteomes" id="UP000504610">
    <property type="component" value="Chromosome 5"/>
</dbReference>
<dbReference type="SMART" id="SM01272">
    <property type="entry name" value="LsmAD"/>
    <property type="match status" value="1"/>
</dbReference>
<organism evidence="3 4">
    <name type="scientific">Raphanus sativus</name>
    <name type="common">Radish</name>
    <name type="synonym">Raphanus raphanistrum var. sativus</name>
    <dbReference type="NCBI Taxonomy" id="3726"/>
    <lineage>
        <taxon>Eukaryota</taxon>
        <taxon>Viridiplantae</taxon>
        <taxon>Streptophyta</taxon>
        <taxon>Embryophyta</taxon>
        <taxon>Tracheophyta</taxon>
        <taxon>Spermatophyta</taxon>
        <taxon>Magnoliopsida</taxon>
        <taxon>eudicotyledons</taxon>
        <taxon>Gunneridae</taxon>
        <taxon>Pentapetalae</taxon>
        <taxon>rosids</taxon>
        <taxon>malvids</taxon>
        <taxon>Brassicales</taxon>
        <taxon>Brassicaceae</taxon>
        <taxon>Brassiceae</taxon>
        <taxon>Raphanus</taxon>
    </lineage>
</organism>
<feature type="compositionally biased region" description="Polar residues" evidence="1">
    <location>
        <begin position="654"/>
        <end position="671"/>
    </location>
</feature>
<dbReference type="GO" id="GO:0003729">
    <property type="term" value="F:mRNA binding"/>
    <property type="evidence" value="ECO:0007669"/>
    <property type="project" value="TreeGrafter"/>
</dbReference>
<evidence type="ECO:0000313" key="3">
    <source>
        <dbReference type="Proteomes" id="UP000504610"/>
    </source>
</evidence>
<gene>
    <name evidence="4" type="primary">LOC108862772</name>
</gene>
<feature type="region of interest" description="Disordered" evidence="1">
    <location>
        <begin position="877"/>
        <end position="1069"/>
    </location>
</feature>
<name>A0A6J0P661_RAPSA</name>
<protein>
    <submittedName>
        <fullName evidence="4">Uncharacterized protein LOC108862772 isoform X1</fullName>
    </submittedName>
</protein>